<evidence type="ECO:0000313" key="1">
    <source>
        <dbReference type="EMBL" id="OJT07834.1"/>
    </source>
</evidence>
<protein>
    <submittedName>
        <fullName evidence="1">Uncharacterized protein</fullName>
    </submittedName>
</protein>
<sequence length="133" mass="14586">MLRDANRSVDSAITLSKLYTNALMMVFNNRGHMSGLRGGVHHGSNRLWSTRDGTHIDTSGENVTKVKSAPREISLQTFNTGGHIHLNDSDGQSDISKLKSHDVGPQGLDKASSLGIRIGNMNFESYFFGEVLR</sequence>
<dbReference type="AlphaFoldDB" id="A0A1M2VJQ7"/>
<name>A0A1M2VJQ7_TRAPU</name>
<gene>
    <name evidence="1" type="ORF">TRAPUB_1236</name>
</gene>
<proteinExistence type="predicted"/>
<accession>A0A1M2VJQ7</accession>
<dbReference type="Proteomes" id="UP000184267">
    <property type="component" value="Unassembled WGS sequence"/>
</dbReference>
<organism evidence="1 2">
    <name type="scientific">Trametes pubescens</name>
    <name type="common">White-rot fungus</name>
    <dbReference type="NCBI Taxonomy" id="154538"/>
    <lineage>
        <taxon>Eukaryota</taxon>
        <taxon>Fungi</taxon>
        <taxon>Dikarya</taxon>
        <taxon>Basidiomycota</taxon>
        <taxon>Agaricomycotina</taxon>
        <taxon>Agaricomycetes</taxon>
        <taxon>Polyporales</taxon>
        <taxon>Polyporaceae</taxon>
        <taxon>Trametes</taxon>
    </lineage>
</organism>
<reference evidence="1 2" key="1">
    <citation type="submission" date="2016-10" db="EMBL/GenBank/DDBJ databases">
        <title>Genome sequence of the basidiomycete white-rot fungus Trametes pubescens.</title>
        <authorList>
            <person name="Makela M.R."/>
            <person name="Granchi Z."/>
            <person name="Peng M."/>
            <person name="De Vries R.P."/>
            <person name="Grigoriev I."/>
            <person name="Riley R."/>
            <person name="Hilden K."/>
        </authorList>
    </citation>
    <scope>NUCLEOTIDE SEQUENCE [LARGE SCALE GENOMIC DNA]</scope>
    <source>
        <strain evidence="1 2">FBCC735</strain>
    </source>
</reference>
<comment type="caution">
    <text evidence="1">The sequence shown here is derived from an EMBL/GenBank/DDBJ whole genome shotgun (WGS) entry which is preliminary data.</text>
</comment>
<dbReference type="OrthoDB" id="2953893at2759"/>
<evidence type="ECO:0000313" key="2">
    <source>
        <dbReference type="Proteomes" id="UP000184267"/>
    </source>
</evidence>
<keyword evidence="2" id="KW-1185">Reference proteome</keyword>
<dbReference type="EMBL" id="MNAD01001113">
    <property type="protein sequence ID" value="OJT07834.1"/>
    <property type="molecule type" value="Genomic_DNA"/>
</dbReference>